<keyword evidence="2 4" id="KW-0663">Pyridoxal phosphate</keyword>
<dbReference type="PROSITE" id="PS00395">
    <property type="entry name" value="ALANINE_RACEMASE"/>
    <property type="match status" value="1"/>
</dbReference>
<dbReference type="RefSeq" id="WP_096400236.1">
    <property type="nucleotide sequence ID" value="NZ_AP017368.1"/>
</dbReference>
<dbReference type="Pfam" id="PF00842">
    <property type="entry name" value="Ala_racemase_C"/>
    <property type="match status" value="1"/>
</dbReference>
<feature type="modified residue" description="N6-(pyridoxal phosphate)lysine" evidence="4 5">
    <location>
        <position position="36"/>
    </location>
</feature>
<dbReference type="InterPro" id="IPR011079">
    <property type="entry name" value="Ala_racemase_C"/>
</dbReference>
<dbReference type="Proteomes" id="UP000242645">
    <property type="component" value="Chromosome"/>
</dbReference>
<dbReference type="InterPro" id="IPR029066">
    <property type="entry name" value="PLP-binding_barrel"/>
</dbReference>
<feature type="binding site" evidence="4 6">
    <location>
        <position position="134"/>
    </location>
    <ligand>
        <name>substrate</name>
    </ligand>
</feature>
<feature type="domain" description="Alanine racemase C-terminal" evidence="7">
    <location>
        <begin position="245"/>
        <end position="376"/>
    </location>
</feature>
<evidence type="ECO:0000256" key="6">
    <source>
        <dbReference type="PIRSR" id="PIRSR600821-52"/>
    </source>
</evidence>
<feature type="active site" description="Proton acceptor; specific for D-alanine" evidence="4">
    <location>
        <position position="36"/>
    </location>
</feature>
<evidence type="ECO:0000259" key="7">
    <source>
        <dbReference type="SMART" id="SM01005"/>
    </source>
</evidence>
<gene>
    <name evidence="8" type="primary">alr</name>
    <name evidence="8" type="ORF">RSDT_1064</name>
</gene>
<dbReference type="Pfam" id="PF01168">
    <property type="entry name" value="Ala_racemase_N"/>
    <property type="match status" value="1"/>
</dbReference>
<dbReference type="EC" id="5.1.1.1" evidence="4"/>
<dbReference type="HAMAP" id="MF_01201">
    <property type="entry name" value="Ala_racemase"/>
    <property type="match status" value="1"/>
</dbReference>
<dbReference type="InterPro" id="IPR000821">
    <property type="entry name" value="Ala_racemase"/>
</dbReference>
<dbReference type="InterPro" id="IPR001608">
    <property type="entry name" value="Ala_racemase_N"/>
</dbReference>
<dbReference type="SMART" id="SM01005">
    <property type="entry name" value="Ala_racemase_C"/>
    <property type="match status" value="1"/>
</dbReference>
<dbReference type="EMBL" id="AP017368">
    <property type="protein sequence ID" value="BAV92576.1"/>
    <property type="molecule type" value="Genomic_DNA"/>
</dbReference>
<dbReference type="PRINTS" id="PR00992">
    <property type="entry name" value="ALARACEMASE"/>
</dbReference>
<dbReference type="InterPro" id="IPR009006">
    <property type="entry name" value="Ala_racemase/Decarboxylase_C"/>
</dbReference>
<sequence>MSECTFTPSMCHIDLPALQRNFARLGKSAALMPVIKSDAYGHGLLPVARSLADVGARRFAVGTVSEGAALREAGLTQEIVPLLGGVNAEDWHRAAAHSLVPLLADREDLEKADFCCRPDKTLRVALKCETGMARLGFTAEDIPAVLEFLRARPHLAPALVLSHLACADRPLDLAYTHAQTERFTAVCDSLRVAFPDMERSLANSAGLLGLPETRFEVSRPGIALYGGNPFAGTALENCGASLEWVMSVSAPVLCVQRVKAGQSVSYGRIFTTPADMTIAVIAAGYATGLDRRLSNSMDVLIGGRRVPQVGRICMGLLMADVSSLPETRRGDEAWLIGGPVAHGQRAVTAREMADELDTISYEILCRMGAMNPRTYG</sequence>
<comment type="similarity">
    <text evidence="4">Belongs to the alanine racemase family.</text>
</comment>
<dbReference type="SUPFAM" id="SSF50621">
    <property type="entry name" value="Alanine racemase C-terminal domain-like"/>
    <property type="match status" value="1"/>
</dbReference>
<evidence type="ECO:0000256" key="3">
    <source>
        <dbReference type="ARBA" id="ARBA00023235"/>
    </source>
</evidence>
<dbReference type="GO" id="GO:0008784">
    <property type="term" value="F:alanine racemase activity"/>
    <property type="evidence" value="ECO:0007669"/>
    <property type="project" value="UniProtKB-UniRule"/>
</dbReference>
<dbReference type="CDD" id="cd00430">
    <property type="entry name" value="PLPDE_III_AR"/>
    <property type="match status" value="1"/>
</dbReference>
<dbReference type="GO" id="GO:0005829">
    <property type="term" value="C:cytosol"/>
    <property type="evidence" value="ECO:0007669"/>
    <property type="project" value="TreeGrafter"/>
</dbReference>
<dbReference type="Gene3D" id="2.40.37.10">
    <property type="entry name" value="Lyase, Ornithine Decarboxylase, Chain A, domain 1"/>
    <property type="match status" value="1"/>
</dbReference>
<accession>A0A1J1E540</accession>
<evidence type="ECO:0000313" key="9">
    <source>
        <dbReference type="Proteomes" id="UP000242645"/>
    </source>
</evidence>
<dbReference type="SUPFAM" id="SSF51419">
    <property type="entry name" value="PLP-binding barrel"/>
    <property type="match status" value="1"/>
</dbReference>
<proteinExistence type="inferred from homology"/>
<dbReference type="OrthoDB" id="9813814at2"/>
<comment type="function">
    <text evidence="4">Catalyzes the interconversion of L-alanine and D-alanine. May also act on other amino acids.</text>
</comment>
<dbReference type="NCBIfam" id="TIGR00492">
    <property type="entry name" value="alr"/>
    <property type="match status" value="1"/>
</dbReference>
<feature type="active site" description="Proton acceptor; specific for L-alanine" evidence="4">
    <location>
        <position position="266"/>
    </location>
</feature>
<keyword evidence="9" id="KW-1185">Reference proteome</keyword>
<evidence type="ECO:0000256" key="4">
    <source>
        <dbReference type="HAMAP-Rule" id="MF_01201"/>
    </source>
</evidence>
<name>A0A1J1E540_9BACT</name>
<evidence type="ECO:0000256" key="2">
    <source>
        <dbReference type="ARBA" id="ARBA00022898"/>
    </source>
</evidence>
<keyword evidence="3 4" id="KW-0413">Isomerase</keyword>
<reference evidence="8 9" key="1">
    <citation type="journal article" date="2017" name="ISME J.">
        <title>Genome of 'Ca. Desulfovibrio trichonymphae', an H2-oxidizing bacterium in a tripartite symbiotic system within a protist cell in the termite gut.</title>
        <authorList>
            <person name="Kuwahara H."/>
            <person name="Yuki M."/>
            <person name="Izawa K."/>
            <person name="Ohkuma M."/>
            <person name="Hongoh Y."/>
        </authorList>
    </citation>
    <scope>NUCLEOTIDE SEQUENCE [LARGE SCALE GENOMIC DNA]</scope>
    <source>
        <strain evidence="8 9">Rs-N31</strain>
    </source>
</reference>
<comment type="catalytic activity">
    <reaction evidence="4">
        <text>L-alanine = D-alanine</text>
        <dbReference type="Rhea" id="RHEA:20249"/>
        <dbReference type="ChEBI" id="CHEBI:57416"/>
        <dbReference type="ChEBI" id="CHEBI:57972"/>
        <dbReference type="EC" id="5.1.1.1"/>
    </reaction>
</comment>
<organism evidence="8 9">
    <name type="scientific">Candidatus Desulfovibrio trichonymphae</name>
    <dbReference type="NCBI Taxonomy" id="1725232"/>
    <lineage>
        <taxon>Bacteria</taxon>
        <taxon>Pseudomonadati</taxon>
        <taxon>Thermodesulfobacteriota</taxon>
        <taxon>Desulfovibrionia</taxon>
        <taxon>Desulfovibrionales</taxon>
        <taxon>Desulfovibrionaceae</taxon>
        <taxon>Desulfovibrio</taxon>
    </lineage>
</organism>
<dbReference type="PANTHER" id="PTHR30511">
    <property type="entry name" value="ALANINE RACEMASE"/>
    <property type="match status" value="1"/>
</dbReference>
<dbReference type="UniPathway" id="UPA00042">
    <property type="reaction ID" value="UER00497"/>
</dbReference>
<dbReference type="GO" id="GO:0030632">
    <property type="term" value="P:D-alanine biosynthetic process"/>
    <property type="evidence" value="ECO:0007669"/>
    <property type="project" value="UniProtKB-UniRule"/>
</dbReference>
<dbReference type="GO" id="GO:0030170">
    <property type="term" value="F:pyridoxal phosphate binding"/>
    <property type="evidence" value="ECO:0007669"/>
    <property type="project" value="UniProtKB-UniRule"/>
</dbReference>
<feature type="binding site" evidence="4 6">
    <location>
        <position position="314"/>
    </location>
    <ligand>
        <name>substrate</name>
    </ligand>
</feature>
<dbReference type="AlphaFoldDB" id="A0A1J1E540"/>
<dbReference type="InterPro" id="IPR020622">
    <property type="entry name" value="Ala_racemase_pyridoxalP-BS"/>
</dbReference>
<dbReference type="PANTHER" id="PTHR30511:SF0">
    <property type="entry name" value="ALANINE RACEMASE, CATABOLIC-RELATED"/>
    <property type="match status" value="1"/>
</dbReference>
<dbReference type="Gene3D" id="3.20.20.10">
    <property type="entry name" value="Alanine racemase"/>
    <property type="match status" value="1"/>
</dbReference>
<comment type="pathway">
    <text evidence="4">Amino-acid biosynthesis; D-alanine biosynthesis; D-alanine from L-alanine: step 1/1.</text>
</comment>
<dbReference type="KEGG" id="dtr:RSDT_1064"/>
<comment type="cofactor">
    <cofactor evidence="1 4 5">
        <name>pyridoxal 5'-phosphate</name>
        <dbReference type="ChEBI" id="CHEBI:597326"/>
    </cofactor>
</comment>
<evidence type="ECO:0000256" key="1">
    <source>
        <dbReference type="ARBA" id="ARBA00001933"/>
    </source>
</evidence>
<evidence type="ECO:0000313" key="8">
    <source>
        <dbReference type="EMBL" id="BAV92576.1"/>
    </source>
</evidence>
<protein>
    <recommendedName>
        <fullName evidence="4">Alanine racemase</fullName>
        <ecNumber evidence="4">5.1.1.1</ecNumber>
    </recommendedName>
</protein>
<evidence type="ECO:0000256" key="5">
    <source>
        <dbReference type="PIRSR" id="PIRSR600821-50"/>
    </source>
</evidence>